<dbReference type="EMBL" id="JACIDA010000002">
    <property type="protein sequence ID" value="MBB3872933.1"/>
    <property type="molecule type" value="Genomic_DNA"/>
</dbReference>
<comment type="caution">
    <text evidence="2">The sequence shown here is derived from an EMBL/GenBank/DDBJ whole genome shotgun (WGS) entry which is preliminary data.</text>
</comment>
<reference evidence="2 3" key="1">
    <citation type="submission" date="2020-08" db="EMBL/GenBank/DDBJ databases">
        <title>Genomic Encyclopedia of Type Strains, Phase IV (KMG-IV): sequencing the most valuable type-strain genomes for metagenomic binning, comparative biology and taxonomic classification.</title>
        <authorList>
            <person name="Goeker M."/>
        </authorList>
    </citation>
    <scope>NUCLEOTIDE SEQUENCE [LARGE SCALE GENOMIC DNA]</scope>
    <source>
        <strain evidence="2 3">DSM 14878</strain>
    </source>
</reference>
<organism evidence="2 3">
    <name type="scientific">Brevundimonas mediterranea</name>
    <dbReference type="NCBI Taxonomy" id="74329"/>
    <lineage>
        <taxon>Bacteria</taxon>
        <taxon>Pseudomonadati</taxon>
        <taxon>Pseudomonadota</taxon>
        <taxon>Alphaproteobacteria</taxon>
        <taxon>Caulobacterales</taxon>
        <taxon>Caulobacteraceae</taxon>
        <taxon>Brevundimonas</taxon>
    </lineage>
</organism>
<dbReference type="Pfam" id="PF08281">
    <property type="entry name" value="Sigma70_r4_2"/>
    <property type="match status" value="1"/>
</dbReference>
<accession>A0A7W6A9I2</accession>
<evidence type="ECO:0000313" key="2">
    <source>
        <dbReference type="EMBL" id="MBB3872933.1"/>
    </source>
</evidence>
<gene>
    <name evidence="2" type="ORF">GGR11_002486</name>
</gene>
<proteinExistence type="predicted"/>
<dbReference type="GO" id="GO:0003677">
    <property type="term" value="F:DNA binding"/>
    <property type="evidence" value="ECO:0007669"/>
    <property type="project" value="InterPro"/>
</dbReference>
<evidence type="ECO:0000259" key="1">
    <source>
        <dbReference type="Pfam" id="PF08281"/>
    </source>
</evidence>
<dbReference type="InterPro" id="IPR013324">
    <property type="entry name" value="RNA_pol_sigma_r3/r4-like"/>
</dbReference>
<dbReference type="InterPro" id="IPR036388">
    <property type="entry name" value="WH-like_DNA-bd_sf"/>
</dbReference>
<protein>
    <recommendedName>
        <fullName evidence="1">RNA polymerase sigma factor 70 region 4 type 2 domain-containing protein</fullName>
    </recommendedName>
</protein>
<feature type="domain" description="RNA polymerase sigma factor 70 region 4 type 2" evidence="1">
    <location>
        <begin position="2"/>
        <end position="29"/>
    </location>
</feature>
<sequence>MFVLHRFGGMTYDEIGLHLGIPPEAVKAVFAAAMVRLARAVRTAERDEALELARLKKRDPAAGRSAPKRGGL</sequence>
<dbReference type="GO" id="GO:0006352">
    <property type="term" value="P:DNA-templated transcription initiation"/>
    <property type="evidence" value="ECO:0007669"/>
    <property type="project" value="InterPro"/>
</dbReference>
<dbReference type="AlphaFoldDB" id="A0A7W6A9I2"/>
<name>A0A7W6A9I2_9CAUL</name>
<dbReference type="GO" id="GO:0016987">
    <property type="term" value="F:sigma factor activity"/>
    <property type="evidence" value="ECO:0007669"/>
    <property type="project" value="InterPro"/>
</dbReference>
<dbReference type="SUPFAM" id="SSF88659">
    <property type="entry name" value="Sigma3 and sigma4 domains of RNA polymerase sigma factors"/>
    <property type="match status" value="1"/>
</dbReference>
<evidence type="ECO:0000313" key="3">
    <source>
        <dbReference type="Proteomes" id="UP000532936"/>
    </source>
</evidence>
<dbReference type="Gene3D" id="1.10.10.10">
    <property type="entry name" value="Winged helix-like DNA-binding domain superfamily/Winged helix DNA-binding domain"/>
    <property type="match status" value="1"/>
</dbReference>
<dbReference type="Proteomes" id="UP000532936">
    <property type="component" value="Unassembled WGS sequence"/>
</dbReference>
<dbReference type="InterPro" id="IPR013249">
    <property type="entry name" value="RNA_pol_sigma70_r4_t2"/>
</dbReference>